<evidence type="ECO:0000256" key="3">
    <source>
        <dbReference type="ARBA" id="ARBA00022448"/>
    </source>
</evidence>
<reference evidence="9 10" key="1">
    <citation type="submission" date="2018-02" db="EMBL/GenBank/DDBJ databases">
        <title>Draft genome sequence of Ochrobactrum oryzae found in Brazil.</title>
        <authorList>
            <person name="Cerdeira L."/>
            <person name="Andrade F."/>
            <person name="Zacariotto T."/>
            <person name="Barbosa B."/>
            <person name="Santos S."/>
            <person name="Cassetari V."/>
            <person name="Lincopan N."/>
        </authorList>
    </citation>
    <scope>NUCLEOTIDE SEQUENCE [LARGE SCALE GENOMIC DNA]</scope>
    <source>
        <strain evidence="9 10">OA447</strain>
    </source>
</reference>
<evidence type="ECO:0000256" key="8">
    <source>
        <dbReference type="SAM" id="Phobius"/>
    </source>
</evidence>
<dbReference type="OrthoDB" id="9807293at2"/>
<keyword evidence="3 7" id="KW-0813">Transport</keyword>
<dbReference type="PANTHER" id="PTHR43829:SF9">
    <property type="entry name" value="AQUAPORIN-9"/>
    <property type="match status" value="1"/>
</dbReference>
<evidence type="ECO:0000256" key="1">
    <source>
        <dbReference type="ARBA" id="ARBA00004141"/>
    </source>
</evidence>
<evidence type="ECO:0000256" key="2">
    <source>
        <dbReference type="ARBA" id="ARBA00006175"/>
    </source>
</evidence>
<feature type="transmembrane region" description="Helical" evidence="8">
    <location>
        <begin position="136"/>
        <end position="155"/>
    </location>
</feature>
<comment type="subcellular location">
    <subcellularLocation>
        <location evidence="1">Membrane</location>
        <topology evidence="1">Multi-pass membrane protein</topology>
    </subcellularLocation>
</comment>
<feature type="transmembrane region" description="Helical" evidence="8">
    <location>
        <begin position="214"/>
        <end position="237"/>
    </location>
</feature>
<name>A0A2S7IXE0_9HYPH</name>
<dbReference type="Proteomes" id="UP000238493">
    <property type="component" value="Unassembled WGS sequence"/>
</dbReference>
<protein>
    <submittedName>
        <fullName evidence="9">Aquaporin</fullName>
    </submittedName>
</protein>
<dbReference type="EMBL" id="PTRC01000026">
    <property type="protein sequence ID" value="PQA72626.1"/>
    <property type="molecule type" value="Genomic_DNA"/>
</dbReference>
<dbReference type="NCBIfam" id="TIGR00861">
    <property type="entry name" value="MIP"/>
    <property type="match status" value="1"/>
</dbReference>
<evidence type="ECO:0000256" key="6">
    <source>
        <dbReference type="ARBA" id="ARBA00023136"/>
    </source>
</evidence>
<dbReference type="SUPFAM" id="SSF81338">
    <property type="entry name" value="Aquaporin-like"/>
    <property type="match status" value="1"/>
</dbReference>
<dbReference type="InterPro" id="IPR023271">
    <property type="entry name" value="Aquaporin-like"/>
</dbReference>
<evidence type="ECO:0000313" key="10">
    <source>
        <dbReference type="Proteomes" id="UP000238493"/>
    </source>
</evidence>
<keyword evidence="4 7" id="KW-0812">Transmembrane</keyword>
<dbReference type="InterPro" id="IPR022357">
    <property type="entry name" value="MIP_CS"/>
</dbReference>
<feature type="transmembrane region" description="Helical" evidence="8">
    <location>
        <begin position="40"/>
        <end position="64"/>
    </location>
</feature>
<sequence length="240" mass="24314">MSSGFIGEFLGTMVLVLLGDGVVANVLLAKSKGQNSGWIVIAAGWGFAVLCGVLVAVAAGAPGHLNPAVTLAFAAAGTFPAHEILPYITAQMLGAFTGAILVYLAYLPHWKPTDDQELKLGVFCTAPAIRNIPANFLTEVIGTFVLVFVVIAIGAKAVGATGALNPLMVGLLVWALGVSLGGPTGYAINPARDLGPRIAHALLPIPGKGGSDWAYAWVPVAAPLVGGLFAMACASAAGMI</sequence>
<dbReference type="AlphaFoldDB" id="A0A2S7IXE0"/>
<dbReference type="PANTHER" id="PTHR43829">
    <property type="entry name" value="AQUAPORIN OR AQUAGLYCEROPORIN RELATED"/>
    <property type="match status" value="1"/>
</dbReference>
<keyword evidence="6 8" id="KW-0472">Membrane</keyword>
<feature type="transmembrane region" description="Helical" evidence="8">
    <location>
        <begin position="167"/>
        <end position="188"/>
    </location>
</feature>
<dbReference type="Pfam" id="PF00230">
    <property type="entry name" value="MIP"/>
    <property type="match status" value="1"/>
</dbReference>
<comment type="similarity">
    <text evidence="2 7">Belongs to the MIP/aquaporin (TC 1.A.8) family.</text>
</comment>
<feature type="transmembrane region" description="Helical" evidence="8">
    <location>
        <begin position="84"/>
        <end position="106"/>
    </location>
</feature>
<gene>
    <name evidence="9" type="ORF">C3731_15445</name>
</gene>
<dbReference type="InterPro" id="IPR050363">
    <property type="entry name" value="MIP/Aquaporin"/>
</dbReference>
<dbReference type="GO" id="GO:0015254">
    <property type="term" value="F:glycerol channel activity"/>
    <property type="evidence" value="ECO:0007669"/>
    <property type="project" value="TreeGrafter"/>
</dbReference>
<feature type="transmembrane region" description="Helical" evidence="8">
    <location>
        <begin position="6"/>
        <end position="28"/>
    </location>
</feature>
<keyword evidence="10" id="KW-1185">Reference proteome</keyword>
<dbReference type="Gene3D" id="1.20.1080.10">
    <property type="entry name" value="Glycerol uptake facilitator protein"/>
    <property type="match status" value="1"/>
</dbReference>
<evidence type="ECO:0000313" key="9">
    <source>
        <dbReference type="EMBL" id="PQA72626.1"/>
    </source>
</evidence>
<evidence type="ECO:0000256" key="5">
    <source>
        <dbReference type="ARBA" id="ARBA00022989"/>
    </source>
</evidence>
<dbReference type="InterPro" id="IPR000425">
    <property type="entry name" value="MIP"/>
</dbReference>
<dbReference type="PROSITE" id="PS00221">
    <property type="entry name" value="MIP"/>
    <property type="match status" value="1"/>
</dbReference>
<accession>A0A2S7IXE0</accession>
<comment type="caution">
    <text evidence="9">The sequence shown here is derived from an EMBL/GenBank/DDBJ whole genome shotgun (WGS) entry which is preliminary data.</text>
</comment>
<evidence type="ECO:0000256" key="7">
    <source>
        <dbReference type="RuleBase" id="RU000477"/>
    </source>
</evidence>
<dbReference type="GO" id="GO:0005886">
    <property type="term" value="C:plasma membrane"/>
    <property type="evidence" value="ECO:0007669"/>
    <property type="project" value="TreeGrafter"/>
</dbReference>
<keyword evidence="5 8" id="KW-1133">Transmembrane helix</keyword>
<evidence type="ECO:0000256" key="4">
    <source>
        <dbReference type="ARBA" id="ARBA00022692"/>
    </source>
</evidence>
<organism evidence="9 10">
    <name type="scientific">Brucella oryzae</name>
    <dbReference type="NCBI Taxonomy" id="335286"/>
    <lineage>
        <taxon>Bacteria</taxon>
        <taxon>Pseudomonadati</taxon>
        <taxon>Pseudomonadota</taxon>
        <taxon>Alphaproteobacteria</taxon>
        <taxon>Hyphomicrobiales</taxon>
        <taxon>Brucellaceae</taxon>
        <taxon>Brucella/Ochrobactrum group</taxon>
        <taxon>Brucella</taxon>
    </lineage>
</organism>
<dbReference type="PRINTS" id="PR00783">
    <property type="entry name" value="MINTRINSICP"/>
</dbReference>
<dbReference type="RefSeq" id="WP_104756526.1">
    <property type="nucleotide sequence ID" value="NZ_JBHEEO010000017.1"/>
</dbReference>
<proteinExistence type="inferred from homology"/>